<dbReference type="SUPFAM" id="SSF54427">
    <property type="entry name" value="NTF2-like"/>
    <property type="match status" value="1"/>
</dbReference>
<reference evidence="2" key="1">
    <citation type="submission" date="2019-04" db="EMBL/GenBank/DDBJ databases">
        <title>Whole genome sequencing of cave bacteria.</title>
        <authorList>
            <person name="Gan H.M."/>
            <person name="Barton H."/>
            <person name="Savka M.A."/>
        </authorList>
    </citation>
    <scope>NUCLEOTIDE SEQUENCE [LARGE SCALE GENOMIC DNA]</scope>
    <source>
        <strain evidence="2">LC387</strain>
    </source>
</reference>
<evidence type="ECO:0000313" key="2">
    <source>
        <dbReference type="EMBL" id="TKT70653.1"/>
    </source>
</evidence>
<dbReference type="OrthoDB" id="8855132at2"/>
<gene>
    <name evidence="2" type="ORF">YH63_004080</name>
</gene>
<dbReference type="InterPro" id="IPR032710">
    <property type="entry name" value="NTF2-like_dom_sf"/>
</dbReference>
<dbReference type="Pfam" id="PF12680">
    <property type="entry name" value="SnoaL_2"/>
    <property type="match status" value="1"/>
</dbReference>
<accession>A0A4V6BDS8</accession>
<keyword evidence="3" id="KW-1185">Reference proteome</keyword>
<feature type="domain" description="SnoaL-like" evidence="1">
    <location>
        <begin position="31"/>
        <end position="133"/>
    </location>
</feature>
<organism evidence="2 3">
    <name type="scientific">Afipia massiliensis</name>
    <dbReference type="NCBI Taxonomy" id="211460"/>
    <lineage>
        <taxon>Bacteria</taxon>
        <taxon>Pseudomonadati</taxon>
        <taxon>Pseudomonadota</taxon>
        <taxon>Alphaproteobacteria</taxon>
        <taxon>Hyphomicrobiales</taxon>
        <taxon>Nitrobacteraceae</taxon>
        <taxon>Afipia</taxon>
    </lineage>
</organism>
<dbReference type="Proteomes" id="UP000034832">
    <property type="component" value="Unassembled WGS sequence"/>
</dbReference>
<dbReference type="STRING" id="211460.YH63_14805"/>
<evidence type="ECO:0000313" key="3">
    <source>
        <dbReference type="Proteomes" id="UP000034832"/>
    </source>
</evidence>
<dbReference type="InterPro" id="IPR037401">
    <property type="entry name" value="SnoaL-like"/>
</dbReference>
<dbReference type="AlphaFoldDB" id="A0A4V6BDS8"/>
<protein>
    <submittedName>
        <fullName evidence="2">Nuclear transport factor 2 family protein</fullName>
    </submittedName>
</protein>
<comment type="caution">
    <text evidence="2">The sequence shown here is derived from an EMBL/GenBank/DDBJ whole genome shotgun (WGS) entry which is preliminary data.</text>
</comment>
<proteinExistence type="predicted"/>
<dbReference type="EMBL" id="LBIA02000001">
    <property type="protein sequence ID" value="TKT70653.1"/>
    <property type="molecule type" value="Genomic_DNA"/>
</dbReference>
<sequence length="160" mass="18350">MILHNKTQWEDEMSRAQLAEKSLDTQALFARYHVGWKTRNPDLIASLHSEDTIFWVHDGAEPIKGREALRQYCANLFATVEFRFEEGRMLFGADFWVFEWLMIIDLVDTAGKPFTAKIEMLDVFTVNQAGEVTSKNVYVNGAQRVDAFTRAGLDASRNQN</sequence>
<name>A0A4V6BDS8_9BRAD</name>
<evidence type="ECO:0000259" key="1">
    <source>
        <dbReference type="Pfam" id="PF12680"/>
    </source>
</evidence>
<dbReference type="Gene3D" id="3.10.450.50">
    <property type="match status" value="1"/>
</dbReference>